<protein>
    <submittedName>
        <fullName evidence="1">Uncharacterized protein</fullName>
    </submittedName>
</protein>
<proteinExistence type="predicted"/>
<name>A0A7G5BWX7_9BACL</name>
<dbReference type="AlphaFoldDB" id="A0A7G5BWX7"/>
<evidence type="ECO:0000313" key="2">
    <source>
        <dbReference type="Proteomes" id="UP000515679"/>
    </source>
</evidence>
<dbReference type="KEGG" id="cchl:FPL14_09840"/>
<gene>
    <name evidence="1" type="ORF">FPL14_09840</name>
</gene>
<evidence type="ECO:0000313" key="1">
    <source>
        <dbReference type="EMBL" id="QMV41461.1"/>
    </source>
</evidence>
<dbReference type="EMBL" id="CP041969">
    <property type="protein sequence ID" value="QMV41461.1"/>
    <property type="molecule type" value="Genomic_DNA"/>
</dbReference>
<keyword evidence="2" id="KW-1185">Reference proteome</keyword>
<dbReference type="Proteomes" id="UP000515679">
    <property type="component" value="Chromosome"/>
</dbReference>
<reference evidence="1 2" key="1">
    <citation type="submission" date="2019-07" db="EMBL/GenBank/DDBJ databases">
        <authorList>
            <person name="Kim J.K."/>
            <person name="Cheong H.-M."/>
            <person name="Choi Y."/>
            <person name="Hwang K.J."/>
            <person name="Lee S."/>
            <person name="Choi C."/>
        </authorList>
    </citation>
    <scope>NUCLEOTIDE SEQUENCE [LARGE SCALE GENOMIC DNA]</scope>
    <source>
        <strain evidence="1 2">KS 22</strain>
    </source>
</reference>
<accession>A0A7G5BWX7</accession>
<sequence>MTQSNNRIASQWIDDQLDIYSLAVRLGDRGWQDQILERLRNKDEHIQRETRYQAWEALWARFDEINRKILGIYEQLHTSENESHKESLREQAWELRNLRVQIGMKLRESQSGISNVLQRG</sequence>
<dbReference type="RefSeq" id="WP_182302819.1">
    <property type="nucleotide sequence ID" value="NZ_CP041969.1"/>
</dbReference>
<organism evidence="1 2">
    <name type="scientific">Cohnella cholangitidis</name>
    <dbReference type="NCBI Taxonomy" id="2598458"/>
    <lineage>
        <taxon>Bacteria</taxon>
        <taxon>Bacillati</taxon>
        <taxon>Bacillota</taxon>
        <taxon>Bacilli</taxon>
        <taxon>Bacillales</taxon>
        <taxon>Paenibacillaceae</taxon>
        <taxon>Cohnella</taxon>
    </lineage>
</organism>